<feature type="region of interest" description="Disordered" evidence="1">
    <location>
        <begin position="1305"/>
        <end position="1340"/>
    </location>
</feature>
<dbReference type="Pfam" id="PF01852">
    <property type="entry name" value="START"/>
    <property type="match status" value="1"/>
</dbReference>
<accession>A0ABQ6MEV2</accession>
<dbReference type="SUPFAM" id="SSF55961">
    <property type="entry name" value="Bet v1-like"/>
    <property type="match status" value="3"/>
</dbReference>
<keyword evidence="2" id="KW-0472">Membrane</keyword>
<protein>
    <recommendedName>
        <fullName evidence="3">START domain-containing protein</fullName>
    </recommendedName>
</protein>
<feature type="region of interest" description="Disordered" evidence="1">
    <location>
        <begin position="66"/>
        <end position="87"/>
    </location>
</feature>
<dbReference type="EMBL" id="BRYB01002760">
    <property type="protein sequence ID" value="GMI25032.1"/>
    <property type="molecule type" value="Genomic_DNA"/>
</dbReference>
<feature type="transmembrane region" description="Helical" evidence="2">
    <location>
        <begin position="1195"/>
        <end position="1217"/>
    </location>
</feature>
<feature type="compositionally biased region" description="Gly residues" evidence="1">
    <location>
        <begin position="1321"/>
        <end position="1340"/>
    </location>
</feature>
<gene>
    <name evidence="4" type="ORF">TeGR_g8761</name>
</gene>
<feature type="transmembrane region" description="Helical" evidence="2">
    <location>
        <begin position="1076"/>
        <end position="1095"/>
    </location>
</feature>
<evidence type="ECO:0000313" key="4">
    <source>
        <dbReference type="EMBL" id="GMI25032.1"/>
    </source>
</evidence>
<dbReference type="PANTHER" id="PTHR19308:SF14">
    <property type="entry name" value="START DOMAIN-CONTAINING PROTEIN"/>
    <property type="match status" value="1"/>
</dbReference>
<keyword evidence="2" id="KW-0812">Transmembrane</keyword>
<feature type="compositionally biased region" description="Low complexity" evidence="1">
    <location>
        <begin position="7"/>
        <end position="19"/>
    </location>
</feature>
<evidence type="ECO:0000256" key="2">
    <source>
        <dbReference type="SAM" id="Phobius"/>
    </source>
</evidence>
<feature type="transmembrane region" description="Helical" evidence="2">
    <location>
        <begin position="1154"/>
        <end position="1175"/>
    </location>
</feature>
<dbReference type="InterPro" id="IPR023393">
    <property type="entry name" value="START-like_dom_sf"/>
</dbReference>
<dbReference type="Proteomes" id="UP001165060">
    <property type="component" value="Unassembled WGS sequence"/>
</dbReference>
<organism evidence="4 5">
    <name type="scientific">Tetraparma gracilis</name>
    <dbReference type="NCBI Taxonomy" id="2962635"/>
    <lineage>
        <taxon>Eukaryota</taxon>
        <taxon>Sar</taxon>
        <taxon>Stramenopiles</taxon>
        <taxon>Ochrophyta</taxon>
        <taxon>Bolidophyceae</taxon>
        <taxon>Parmales</taxon>
        <taxon>Triparmaceae</taxon>
        <taxon>Tetraparma</taxon>
    </lineage>
</organism>
<proteinExistence type="predicted"/>
<keyword evidence="5" id="KW-1185">Reference proteome</keyword>
<feature type="compositionally biased region" description="Pro residues" evidence="1">
    <location>
        <begin position="70"/>
        <end position="86"/>
    </location>
</feature>
<feature type="region of interest" description="Disordered" evidence="1">
    <location>
        <begin position="1"/>
        <end position="33"/>
    </location>
</feature>
<evidence type="ECO:0000259" key="3">
    <source>
        <dbReference type="Pfam" id="PF01852"/>
    </source>
</evidence>
<keyword evidence="2" id="KW-1133">Transmembrane helix</keyword>
<name>A0ABQ6MEV2_9STRA</name>
<dbReference type="InterPro" id="IPR051213">
    <property type="entry name" value="START_lipid_transfer"/>
</dbReference>
<sequence length="1340" mass="147671">MPTPESAHAAANATFATGTGPIGNSQKLDTATRSHHVGETLTKEASILIHTDPPTLLNALMNLSRAYQGQPPPARDPDSPGLPPPTRELVTRSVKGARAITSSVRLGLGGKTNFSHDFEVMAVSPLSVCFRRHPDAAPAPHDASGTLTMVGAEHNTTRLSMAAQMAAAGEGAPSSTNVPASKEAHALLDNLLQLLPALFAMFNRSGEVDEAVLGQLTERFLTASTQPSADEAALLDKARAYNDKAWKRLKGSVWEPVEKWRASAGETSAWGKAVGSVDAAAARVLAYLWYYESYERKNKNNADLIRLGIEIPNSHSMFQLVELNIGAGQKRFYASKWTWCRESSGDFIAALTSVQDLPEGEEKAAILTTIEKNKSSDAVIVSQSRGLYRISSLAENVCRVTLVAQGTIGGWVPDQAMKFLIRSTLGIVEDTRDKYERNGKVVDAELRSEFPPPPLLDQLNGEQMRIAQKCLAMETGSAGVEWTPLKSTSPFVAFSMQYTKPERNQPSVALGMAKATLDCSATEAFAYQFAVCGREKMRISKEGEDLARFVLKERAAHDFELASVKKMPFPLTNREFLTRYLSFKEPTGDLVVVFEALPDTTKVDYGANLKVVRAKSTGIVRFKPINGDAQCEVTQIQHGEFGGLVSDRVVVAKIPQAVRGVSVMRERFQRDDEVDGAKRSELAGIIESNNEIYTDVENSVVDRVRDQLDSIPDSSFEKLESPDHLVHMEGFHKGGKNGVPRASTVVDEDICTYVSKMRKRFDKSPAIDLASSLRLVAMIQNHDAPYTEKEEEILRTGVSHISMFEAQKGTELKMASPSTKAKIAYEKGSSFAFGYATTTVRASPEEVLADQWDLLNRAGRAADDLEKCVDEEPSGHNKLIYIRKKTPDAFDNRDFLSRVIWMATPSGFVNVTNAEESARRPHLKGVVRGKYPSILKVTAAGNGQTKLEYVIQPDFGGSMPAWAMKFYMSSNLSEVTKIQVTMQARRGLENWDDEDGKATAEILVTKTDAEKHHGREESEVEARVRAIMETHEGLRELGEKHGWFEVLLTKVVANKLRPAGDSRAKLCNMSEKEAKVIGGALASCIAANLTASAAVDEWMLRYPAMGELEREYVWFRPMMDTIAQRLLESVSWGLKMRLYVGASLSTMDLLSDLYMIYTAATISFDFDIMALAASLVSTHVYYASDPDEPVMEEGLAWTIMGSLSASWLSFFAAFLLLMKRPYLVTFFSTQTGYQYVQSKFLREGDENKKAVFKYNKKQWLSIRADVKAWTTENWELWEEEQPSWFNENFKASVDDDMIPAESLRKMNGGSQRRRSSLGDLLGAGAGGAKVAPVGGGGGDE</sequence>
<dbReference type="PANTHER" id="PTHR19308">
    <property type="entry name" value="PHOSPHATIDYLCHOLINE TRANSFER PROTEIN"/>
    <property type="match status" value="1"/>
</dbReference>
<dbReference type="Gene3D" id="3.30.530.20">
    <property type="match status" value="3"/>
</dbReference>
<comment type="caution">
    <text evidence="4">The sequence shown here is derived from an EMBL/GenBank/DDBJ whole genome shotgun (WGS) entry which is preliminary data.</text>
</comment>
<reference evidence="4 5" key="1">
    <citation type="journal article" date="2023" name="Commun. Biol.">
        <title>Genome analysis of Parmales, the sister group of diatoms, reveals the evolutionary specialization of diatoms from phago-mixotrophs to photoautotrophs.</title>
        <authorList>
            <person name="Ban H."/>
            <person name="Sato S."/>
            <person name="Yoshikawa S."/>
            <person name="Yamada K."/>
            <person name="Nakamura Y."/>
            <person name="Ichinomiya M."/>
            <person name="Sato N."/>
            <person name="Blanc-Mathieu R."/>
            <person name="Endo H."/>
            <person name="Kuwata A."/>
            <person name="Ogata H."/>
        </authorList>
    </citation>
    <scope>NUCLEOTIDE SEQUENCE [LARGE SCALE GENOMIC DNA]</scope>
</reference>
<dbReference type="InterPro" id="IPR002913">
    <property type="entry name" value="START_lipid-bd_dom"/>
</dbReference>
<feature type="domain" description="START" evidence="3">
    <location>
        <begin position="883"/>
        <end position="980"/>
    </location>
</feature>
<evidence type="ECO:0000256" key="1">
    <source>
        <dbReference type="SAM" id="MobiDB-lite"/>
    </source>
</evidence>
<evidence type="ECO:0000313" key="5">
    <source>
        <dbReference type="Proteomes" id="UP001165060"/>
    </source>
</evidence>